<dbReference type="Gene3D" id="3.90.25.10">
    <property type="entry name" value="UDP-galactose 4-epimerase, domain 1"/>
    <property type="match status" value="1"/>
</dbReference>
<dbReference type="EMBL" id="LOPU01000038">
    <property type="protein sequence ID" value="KTG07808.1"/>
    <property type="molecule type" value="Genomic_DNA"/>
</dbReference>
<gene>
    <name evidence="2" type="ORF">AUR64_01910</name>
</gene>
<dbReference type="AlphaFoldDB" id="A0A0W1R2Y9"/>
<dbReference type="Proteomes" id="UP000054387">
    <property type="component" value="Unassembled WGS sequence"/>
</dbReference>
<name>A0A0W1R2Y9_9EURY</name>
<dbReference type="PRINTS" id="PR01713">
    <property type="entry name" value="NUCEPIMERASE"/>
</dbReference>
<dbReference type="PANTHER" id="PTHR43245">
    <property type="entry name" value="BIFUNCTIONAL POLYMYXIN RESISTANCE PROTEIN ARNA"/>
    <property type="match status" value="1"/>
</dbReference>
<proteinExistence type="predicted"/>
<dbReference type="RefSeq" id="WP_058583449.1">
    <property type="nucleotide sequence ID" value="NZ_LOPU01000038.1"/>
</dbReference>
<dbReference type="PANTHER" id="PTHR43245:SF13">
    <property type="entry name" value="UDP-D-APIOSE_UDP-D-XYLOSE SYNTHASE 2"/>
    <property type="match status" value="1"/>
</dbReference>
<dbReference type="InterPro" id="IPR001509">
    <property type="entry name" value="Epimerase_deHydtase"/>
</dbReference>
<reference evidence="2 3" key="1">
    <citation type="submission" date="2015-12" db="EMBL/GenBank/DDBJ databases">
        <title>Haloprofundus marisrubri gen. nov., sp. nov., an extremely halophilic archaeon isolated from the Discovery deep brine-seawater interface in the Red Sea.</title>
        <authorList>
            <person name="Zhang G."/>
            <person name="Stingl U."/>
            <person name="Rashid M."/>
        </authorList>
    </citation>
    <scope>NUCLEOTIDE SEQUENCE [LARGE SCALE GENOMIC DNA]</scope>
    <source>
        <strain evidence="2 3">SB9</strain>
    </source>
</reference>
<organism evidence="2 3">
    <name type="scientific">Haloprofundus marisrubri</name>
    <dbReference type="NCBI Taxonomy" id="1514971"/>
    <lineage>
        <taxon>Archaea</taxon>
        <taxon>Methanobacteriati</taxon>
        <taxon>Methanobacteriota</taxon>
        <taxon>Stenosarchaea group</taxon>
        <taxon>Halobacteria</taxon>
        <taxon>Halobacteriales</taxon>
        <taxon>Haloferacaceae</taxon>
        <taxon>Haloprofundus</taxon>
    </lineage>
</organism>
<keyword evidence="3" id="KW-1185">Reference proteome</keyword>
<evidence type="ECO:0000313" key="3">
    <source>
        <dbReference type="Proteomes" id="UP000054387"/>
    </source>
</evidence>
<accession>A0A0W1R2Y9</accession>
<sequence length="304" mass="32295">MNESPTGQTVLVTGGAGFIGSHLVDALVEENDVRVLDNFSSGQRDNLRDEVTVFEGDIRDDDLLARAISGADLVYHTAALVSVAASVENPLRSHSTNASATVSLLEHARAEDARVVLSSSAAIYGQPEAVPIDESHPKSPESPYGADKLALDTYARLYHDLYGLETVALRYFNVYGPRQTAGDYSGVISIFLDQATTDQPITVEGDGGQTRDFVHVRDVVQANLAAGTTDAVGQAYNVGTGDTISINDLAEAIRDAADSSSEITHVDARPGDVRDSRADISRIRDALGFDPTVTLSEGLSSLCE</sequence>
<dbReference type="OrthoDB" id="4907at2157"/>
<dbReference type="InterPro" id="IPR050177">
    <property type="entry name" value="Lipid_A_modif_metabolic_enz"/>
</dbReference>
<evidence type="ECO:0000259" key="1">
    <source>
        <dbReference type="Pfam" id="PF01370"/>
    </source>
</evidence>
<dbReference type="SUPFAM" id="SSF51735">
    <property type="entry name" value="NAD(P)-binding Rossmann-fold domains"/>
    <property type="match status" value="1"/>
</dbReference>
<evidence type="ECO:0000313" key="2">
    <source>
        <dbReference type="EMBL" id="KTG07808.1"/>
    </source>
</evidence>
<protein>
    <submittedName>
        <fullName evidence="2">UDP-glucose 4-epimerase</fullName>
    </submittedName>
</protein>
<dbReference type="Gene3D" id="3.40.50.720">
    <property type="entry name" value="NAD(P)-binding Rossmann-like Domain"/>
    <property type="match status" value="1"/>
</dbReference>
<dbReference type="STRING" id="1514971.AUR64_01910"/>
<feature type="domain" description="NAD-dependent epimerase/dehydratase" evidence="1">
    <location>
        <begin position="10"/>
        <end position="239"/>
    </location>
</feature>
<comment type="caution">
    <text evidence="2">The sequence shown here is derived from an EMBL/GenBank/DDBJ whole genome shotgun (WGS) entry which is preliminary data.</text>
</comment>
<dbReference type="Pfam" id="PF01370">
    <property type="entry name" value="Epimerase"/>
    <property type="match status" value="1"/>
</dbReference>
<dbReference type="InterPro" id="IPR036291">
    <property type="entry name" value="NAD(P)-bd_dom_sf"/>
</dbReference>